<evidence type="ECO:0000256" key="6">
    <source>
        <dbReference type="HAMAP-Rule" id="MF_00099"/>
    </source>
</evidence>
<feature type="domain" description="CheB-type methylesterase" evidence="11">
    <location>
        <begin position="179"/>
        <end position="369"/>
    </location>
</feature>
<dbReference type="InterPro" id="IPR035909">
    <property type="entry name" value="CheB_C"/>
</dbReference>
<accession>A0A7Y9UA95</accession>
<feature type="active site" evidence="6 7">
    <location>
        <position position="189"/>
    </location>
</feature>
<comment type="function">
    <text evidence="6">Involved in chemotaxis. Part of a chemotaxis signal transduction system that modulates chemotaxis in response to various stimuli. Catalyzes the demethylation of specific methylglutamate residues introduced into the chemoreceptors (methyl-accepting chemotaxis proteins or MCP) by CheR. Also mediates the irreversible deamidation of specific glutamine residues to glutamic acid.</text>
</comment>
<comment type="subcellular location">
    <subcellularLocation>
        <location evidence="6">Cytoplasm</location>
    </subcellularLocation>
</comment>
<keyword evidence="2 6" id="KW-0145">Chemotaxis</keyword>
<feature type="active site" evidence="6 7">
    <location>
        <position position="311"/>
    </location>
</feature>
<dbReference type="NCBIfam" id="NF001965">
    <property type="entry name" value="PRK00742.1"/>
    <property type="match status" value="1"/>
</dbReference>
<organism evidence="12 13">
    <name type="scientific">Sphaerotilus montanus</name>
    <dbReference type="NCBI Taxonomy" id="522889"/>
    <lineage>
        <taxon>Bacteria</taxon>
        <taxon>Pseudomonadati</taxon>
        <taxon>Pseudomonadota</taxon>
        <taxon>Betaproteobacteria</taxon>
        <taxon>Burkholderiales</taxon>
        <taxon>Sphaerotilaceae</taxon>
        <taxon>Sphaerotilus</taxon>
    </lineage>
</organism>
<dbReference type="GO" id="GO:0050568">
    <property type="term" value="F:protein-glutamine glutaminase activity"/>
    <property type="evidence" value="ECO:0007669"/>
    <property type="project" value="UniProtKB-UniRule"/>
</dbReference>
<dbReference type="EC" id="3.5.1.44" evidence="6"/>
<comment type="caution">
    <text evidence="12">The sequence shown here is derived from an EMBL/GenBank/DDBJ whole genome shotgun (WGS) entry which is preliminary data.</text>
</comment>
<dbReference type="PANTHER" id="PTHR42872">
    <property type="entry name" value="PROTEIN-GLUTAMATE METHYLESTERASE/PROTEIN-GLUTAMINE GLUTAMINASE"/>
    <property type="match status" value="1"/>
</dbReference>
<dbReference type="EC" id="3.1.1.61" evidence="6"/>
<dbReference type="SUPFAM" id="SSF52172">
    <property type="entry name" value="CheY-like"/>
    <property type="match status" value="1"/>
</dbReference>
<dbReference type="InterPro" id="IPR011006">
    <property type="entry name" value="CheY-like_superfamily"/>
</dbReference>
<evidence type="ECO:0000256" key="9">
    <source>
        <dbReference type="SAM" id="MobiDB-lite"/>
    </source>
</evidence>
<keyword evidence="13" id="KW-1185">Reference proteome</keyword>
<evidence type="ECO:0000256" key="2">
    <source>
        <dbReference type="ARBA" id="ARBA00022500"/>
    </source>
</evidence>
<dbReference type="Gene3D" id="3.40.50.2300">
    <property type="match status" value="1"/>
</dbReference>
<dbReference type="InterPro" id="IPR008248">
    <property type="entry name" value="CheB-like"/>
</dbReference>
<dbReference type="InterPro" id="IPR001789">
    <property type="entry name" value="Sig_transdc_resp-reg_receiver"/>
</dbReference>
<proteinExistence type="inferred from homology"/>
<comment type="PTM">
    <text evidence="6">Phosphorylated by CheA. Phosphorylation of the N-terminal regulatory domain activates the methylesterase activity.</text>
</comment>
<evidence type="ECO:0000256" key="3">
    <source>
        <dbReference type="ARBA" id="ARBA00022553"/>
    </source>
</evidence>
<dbReference type="GO" id="GO:0006935">
    <property type="term" value="P:chemotaxis"/>
    <property type="evidence" value="ECO:0007669"/>
    <property type="project" value="UniProtKB-UniRule"/>
</dbReference>
<feature type="active site" evidence="6 7">
    <location>
        <position position="215"/>
    </location>
</feature>
<name>A0A7Y9UA95_9BURK</name>
<evidence type="ECO:0000259" key="10">
    <source>
        <dbReference type="PROSITE" id="PS50110"/>
    </source>
</evidence>
<evidence type="ECO:0000313" key="13">
    <source>
        <dbReference type="Proteomes" id="UP000518288"/>
    </source>
</evidence>
<dbReference type="HAMAP" id="MF_00099">
    <property type="entry name" value="CheB_chemtxs"/>
    <property type="match status" value="1"/>
</dbReference>
<evidence type="ECO:0000259" key="11">
    <source>
        <dbReference type="PROSITE" id="PS50122"/>
    </source>
</evidence>
<evidence type="ECO:0000256" key="4">
    <source>
        <dbReference type="ARBA" id="ARBA00022801"/>
    </source>
</evidence>
<gene>
    <name evidence="6" type="primary">cheB</name>
    <name evidence="12" type="ORF">BDD16_000200</name>
</gene>
<feature type="domain" description="Response regulatory" evidence="10">
    <location>
        <begin position="4"/>
        <end position="120"/>
    </location>
</feature>
<comment type="domain">
    <text evidence="6">Contains a C-terminal catalytic domain, and an N-terminal region which modulates catalytic activity.</text>
</comment>
<dbReference type="Pfam" id="PF01339">
    <property type="entry name" value="CheB_methylest"/>
    <property type="match status" value="1"/>
</dbReference>
<dbReference type="GO" id="GO:0005737">
    <property type="term" value="C:cytoplasm"/>
    <property type="evidence" value="ECO:0007669"/>
    <property type="project" value="UniProtKB-SubCell"/>
</dbReference>
<keyword evidence="4 6" id="KW-0378">Hydrolase</keyword>
<evidence type="ECO:0000313" key="12">
    <source>
        <dbReference type="EMBL" id="NYG31214.1"/>
    </source>
</evidence>
<dbReference type="RefSeq" id="WP_179632225.1">
    <property type="nucleotide sequence ID" value="NZ_CAXYYM010000101.1"/>
</dbReference>
<dbReference type="GO" id="GO:0008984">
    <property type="term" value="F:protein-glutamate methylesterase activity"/>
    <property type="evidence" value="ECO:0007669"/>
    <property type="project" value="UniProtKB-UniRule"/>
</dbReference>
<dbReference type="CDD" id="cd16432">
    <property type="entry name" value="CheB_Rec"/>
    <property type="match status" value="1"/>
</dbReference>
<dbReference type="SUPFAM" id="SSF52738">
    <property type="entry name" value="Methylesterase CheB, C-terminal domain"/>
    <property type="match status" value="1"/>
</dbReference>
<dbReference type="PROSITE" id="PS50110">
    <property type="entry name" value="RESPONSE_REGULATORY"/>
    <property type="match status" value="1"/>
</dbReference>
<feature type="modified residue" description="4-aspartylphosphate" evidence="6 8">
    <location>
        <position position="54"/>
    </location>
</feature>
<dbReference type="PANTHER" id="PTHR42872:SF6">
    <property type="entry name" value="PROTEIN-GLUTAMATE METHYLESTERASE_PROTEIN-GLUTAMINE GLUTAMINASE"/>
    <property type="match status" value="1"/>
</dbReference>
<comment type="similarity">
    <text evidence="6">Belongs to the CheB family.</text>
</comment>
<comment type="catalytic activity">
    <reaction evidence="5 6">
        <text>[protein]-L-glutamate 5-O-methyl ester + H2O = L-glutamyl-[protein] + methanol + H(+)</text>
        <dbReference type="Rhea" id="RHEA:23236"/>
        <dbReference type="Rhea" id="RHEA-COMP:10208"/>
        <dbReference type="Rhea" id="RHEA-COMP:10311"/>
        <dbReference type="ChEBI" id="CHEBI:15377"/>
        <dbReference type="ChEBI" id="CHEBI:15378"/>
        <dbReference type="ChEBI" id="CHEBI:17790"/>
        <dbReference type="ChEBI" id="CHEBI:29973"/>
        <dbReference type="ChEBI" id="CHEBI:82795"/>
        <dbReference type="EC" id="3.1.1.61"/>
    </reaction>
</comment>
<dbReference type="PIRSF" id="PIRSF000876">
    <property type="entry name" value="RR_chemtxs_CheB"/>
    <property type="match status" value="1"/>
</dbReference>
<dbReference type="EMBL" id="JACCFH010000001">
    <property type="protein sequence ID" value="NYG31214.1"/>
    <property type="molecule type" value="Genomic_DNA"/>
</dbReference>
<dbReference type="GO" id="GO:0000156">
    <property type="term" value="F:phosphorelay response regulator activity"/>
    <property type="evidence" value="ECO:0007669"/>
    <property type="project" value="InterPro"/>
</dbReference>
<reference evidence="12 13" key="1">
    <citation type="submission" date="2020-07" db="EMBL/GenBank/DDBJ databases">
        <title>Genomic Encyclopedia of Archaeal and Bacterial Type Strains, Phase II (KMG-II): from individual species to whole genera.</title>
        <authorList>
            <person name="Goeker M."/>
        </authorList>
    </citation>
    <scope>NUCLEOTIDE SEQUENCE [LARGE SCALE GENOMIC DNA]</scope>
    <source>
        <strain evidence="12 13">DSM 21226</strain>
    </source>
</reference>
<evidence type="ECO:0000256" key="1">
    <source>
        <dbReference type="ARBA" id="ARBA00022490"/>
    </source>
</evidence>
<feature type="region of interest" description="Disordered" evidence="9">
    <location>
        <begin position="153"/>
        <end position="178"/>
    </location>
</feature>
<evidence type="ECO:0000256" key="8">
    <source>
        <dbReference type="PROSITE-ProRule" id="PRU00169"/>
    </source>
</evidence>
<protein>
    <recommendedName>
        <fullName evidence="6">Protein-glutamate methylesterase/protein-glutamine glutaminase</fullName>
        <ecNumber evidence="6">3.1.1.61</ecNumber>
        <ecNumber evidence="6">3.5.1.44</ecNumber>
    </recommendedName>
</protein>
<comment type="catalytic activity">
    <reaction evidence="6">
        <text>L-glutaminyl-[protein] + H2O = L-glutamyl-[protein] + NH4(+)</text>
        <dbReference type="Rhea" id="RHEA:16441"/>
        <dbReference type="Rhea" id="RHEA-COMP:10207"/>
        <dbReference type="Rhea" id="RHEA-COMP:10208"/>
        <dbReference type="ChEBI" id="CHEBI:15377"/>
        <dbReference type="ChEBI" id="CHEBI:28938"/>
        <dbReference type="ChEBI" id="CHEBI:29973"/>
        <dbReference type="ChEBI" id="CHEBI:30011"/>
        <dbReference type="EC" id="3.5.1.44"/>
    </reaction>
</comment>
<keyword evidence="3 6" id="KW-0597">Phosphoprotein</keyword>
<dbReference type="Gene3D" id="3.40.50.180">
    <property type="entry name" value="Methylesterase CheB, C-terminal domain"/>
    <property type="match status" value="1"/>
</dbReference>
<dbReference type="PROSITE" id="PS50122">
    <property type="entry name" value="CHEB"/>
    <property type="match status" value="1"/>
</dbReference>
<dbReference type="Pfam" id="PF00072">
    <property type="entry name" value="Response_reg"/>
    <property type="match status" value="1"/>
</dbReference>
<dbReference type="InterPro" id="IPR000673">
    <property type="entry name" value="Sig_transdc_resp-reg_Me-estase"/>
</dbReference>
<sequence length="374" mass="38956">MAQHLFLIDPAAVGRLHLQQSLTAAGFEIMGTAADPGFAWPKLQARWPDVIVFDIEWPRLDVAGFLKRVHAERPTPVVVCAAHLTLADPVVQTALAAGAAAFAVRRSPTAARAAAASGRGDDSDQTLISAVRQAARTPAPALLARAAPPAHLPAPLTAPAPLHTNAPPPATARSSTGRPASRIVAIGISTGGVQSIEAVLRHLGPDTPGIVLVQHMPEKFTASFAARLNSQYTLEVLEARDGDAVLDGRVLIAPGGKQMTLRRQGGQYTVEVRDGPPVNHHRPSVDVLFSSVARCAGRHAVGIIMTGMGGDGARGLLEMREAGASTAAQDEASCIVFGMPAEAIKLGAVQDVLPLGRIADWISSTGSRSLVART</sequence>
<dbReference type="AlphaFoldDB" id="A0A7Y9UA95"/>
<evidence type="ECO:0000256" key="5">
    <source>
        <dbReference type="ARBA" id="ARBA00048267"/>
    </source>
</evidence>
<keyword evidence="1 6" id="KW-0963">Cytoplasm</keyword>
<dbReference type="Proteomes" id="UP000518288">
    <property type="component" value="Unassembled WGS sequence"/>
</dbReference>
<evidence type="ECO:0000256" key="7">
    <source>
        <dbReference type="PROSITE-ProRule" id="PRU00050"/>
    </source>
</evidence>